<dbReference type="InterPro" id="IPR005115">
    <property type="entry name" value="Gly_transporter"/>
</dbReference>
<sequence>MHPTELTLGTWTVFGGGTFVDLIAATTNALNGALLARRPDHFRDYTFVGIVLMAVIGGIAGGVTRDVILEQPPSAFTNPAYIAFCLVAGVVGYYVAYAGGQLFREGLFQFMTSFSLPWYAIIGAQKAVEAGYPILGALAIAVIAPTAGRFLIDVTSGVTPKQFVRGEWFIATAVGTGLIWIVLDAVGVPYWLSVAVAFLAGFVFRVLALYRGWEEPLARGPKGLKVHPDRRPLLGRKLAGRSQEELRMLGLTVDDESAG</sequence>
<dbReference type="Proteomes" id="UP001174210">
    <property type="component" value="Unassembled WGS sequence"/>
</dbReference>
<dbReference type="EMBL" id="JAROCB010000002">
    <property type="protein sequence ID" value="MDN4597030.1"/>
    <property type="molecule type" value="Genomic_DNA"/>
</dbReference>
<evidence type="ECO:0000256" key="7">
    <source>
        <dbReference type="SAM" id="Phobius"/>
    </source>
</evidence>
<keyword evidence="4 7" id="KW-0812">Transmembrane</keyword>
<proteinExistence type="inferred from homology"/>
<evidence type="ECO:0000313" key="9">
    <source>
        <dbReference type="EMBL" id="MDN4597030.1"/>
    </source>
</evidence>
<gene>
    <name evidence="9" type="ORF">P5G59_07750</name>
</gene>
<feature type="transmembrane region" description="Helical" evidence="7">
    <location>
        <begin position="80"/>
        <end position="99"/>
    </location>
</feature>
<feature type="transmembrane region" description="Helical" evidence="7">
    <location>
        <begin position="12"/>
        <end position="35"/>
    </location>
</feature>
<evidence type="ECO:0000313" key="10">
    <source>
        <dbReference type="Proteomes" id="UP001174210"/>
    </source>
</evidence>
<evidence type="ECO:0000259" key="8">
    <source>
        <dbReference type="Pfam" id="PF03458"/>
    </source>
</evidence>
<dbReference type="Pfam" id="PF03458">
    <property type="entry name" value="Gly_transporter"/>
    <property type="match status" value="2"/>
</dbReference>
<feature type="transmembrane region" description="Helical" evidence="7">
    <location>
        <begin position="189"/>
        <end position="210"/>
    </location>
</feature>
<feature type="transmembrane region" description="Helical" evidence="7">
    <location>
        <begin position="47"/>
        <end position="68"/>
    </location>
</feature>
<reference evidence="9" key="1">
    <citation type="submission" date="2023-03" db="EMBL/GenBank/DDBJ databases">
        <title>MT1 and MT2 Draft Genomes of Novel Species.</title>
        <authorList>
            <person name="Venkateswaran K."/>
        </authorList>
    </citation>
    <scope>NUCLEOTIDE SEQUENCE</scope>
    <source>
        <strain evidence="9">F6_8S_P_1A</strain>
    </source>
</reference>
<protein>
    <submittedName>
        <fullName evidence="9">TRIC cation channel family protein</fullName>
    </submittedName>
</protein>
<comment type="similarity">
    <text evidence="2">Belongs to the UPF0126 family.</text>
</comment>
<keyword evidence="5 7" id="KW-1133">Transmembrane helix</keyword>
<feature type="transmembrane region" description="Helical" evidence="7">
    <location>
        <begin position="164"/>
        <end position="183"/>
    </location>
</feature>
<feature type="transmembrane region" description="Helical" evidence="7">
    <location>
        <begin position="106"/>
        <end position="124"/>
    </location>
</feature>
<name>A0ABT8IW57_9MICO</name>
<dbReference type="PANTHER" id="PTHR30506">
    <property type="entry name" value="INNER MEMBRANE PROTEIN"/>
    <property type="match status" value="1"/>
</dbReference>
<dbReference type="PANTHER" id="PTHR30506:SF3">
    <property type="entry name" value="UPF0126 INNER MEMBRANE PROTEIN YADS-RELATED"/>
    <property type="match status" value="1"/>
</dbReference>
<organism evidence="9 10">
    <name type="scientific">Leifsonia virtsii</name>
    <dbReference type="NCBI Taxonomy" id="3035915"/>
    <lineage>
        <taxon>Bacteria</taxon>
        <taxon>Bacillati</taxon>
        <taxon>Actinomycetota</taxon>
        <taxon>Actinomycetes</taxon>
        <taxon>Micrococcales</taxon>
        <taxon>Microbacteriaceae</taxon>
        <taxon>Leifsonia</taxon>
    </lineage>
</organism>
<evidence type="ECO:0000256" key="6">
    <source>
        <dbReference type="ARBA" id="ARBA00023136"/>
    </source>
</evidence>
<keyword evidence="6 7" id="KW-0472">Membrane</keyword>
<feature type="domain" description="Glycine transporter" evidence="8">
    <location>
        <begin position="114"/>
        <end position="183"/>
    </location>
</feature>
<comment type="subcellular location">
    <subcellularLocation>
        <location evidence="1">Cell membrane</location>
        <topology evidence="1">Multi-pass membrane protein</topology>
    </subcellularLocation>
</comment>
<evidence type="ECO:0000256" key="2">
    <source>
        <dbReference type="ARBA" id="ARBA00008193"/>
    </source>
</evidence>
<feature type="transmembrane region" description="Helical" evidence="7">
    <location>
        <begin position="130"/>
        <end position="152"/>
    </location>
</feature>
<feature type="domain" description="Glycine transporter" evidence="8">
    <location>
        <begin position="19"/>
        <end position="95"/>
    </location>
</feature>
<evidence type="ECO:0000256" key="1">
    <source>
        <dbReference type="ARBA" id="ARBA00004651"/>
    </source>
</evidence>
<evidence type="ECO:0000256" key="3">
    <source>
        <dbReference type="ARBA" id="ARBA00022475"/>
    </source>
</evidence>
<comment type="caution">
    <text evidence="9">The sequence shown here is derived from an EMBL/GenBank/DDBJ whole genome shotgun (WGS) entry which is preliminary data.</text>
</comment>
<evidence type="ECO:0000256" key="5">
    <source>
        <dbReference type="ARBA" id="ARBA00022989"/>
    </source>
</evidence>
<keyword evidence="3" id="KW-1003">Cell membrane</keyword>
<evidence type="ECO:0000256" key="4">
    <source>
        <dbReference type="ARBA" id="ARBA00022692"/>
    </source>
</evidence>
<dbReference type="RefSeq" id="WP_301217609.1">
    <property type="nucleotide sequence ID" value="NZ_JAROCB010000002.1"/>
</dbReference>
<accession>A0ABT8IW57</accession>
<keyword evidence="10" id="KW-1185">Reference proteome</keyword>